<sequence length="161" mass="17340">MQCFFPAGPSFLWTLPSRALLSARTSPHEPRTIHRLRAPLNPRARAGLSCQSYICLYLPRFGASFRSMTDGVVVHSGVAVNIVVFGGNCVGYLRHLIDSTPMGEVSCVLALSFSGNLHWEAGFDSTSTAICESLASAQTAAVLYPFSLGAWMALSSSRVLE</sequence>
<reference evidence="1 2" key="1">
    <citation type="submission" date="2024-04" db="EMBL/GenBank/DDBJ databases">
        <title>Phyllosticta paracitricarpa is synonymous to the EU quarantine fungus P. citricarpa based on phylogenomic analyses.</title>
        <authorList>
            <consortium name="Lawrence Berkeley National Laboratory"/>
            <person name="Van ingen-buijs V.A."/>
            <person name="Van westerhoven A.C."/>
            <person name="Haridas S."/>
            <person name="Skiadas P."/>
            <person name="Martin F."/>
            <person name="Groenewald J.Z."/>
            <person name="Crous P.W."/>
            <person name="Seidl M.F."/>
        </authorList>
    </citation>
    <scope>NUCLEOTIDE SEQUENCE [LARGE SCALE GENOMIC DNA]</scope>
    <source>
        <strain evidence="1 2">CPC 17464</strain>
    </source>
</reference>
<dbReference type="GeneID" id="92034473"/>
<keyword evidence="2" id="KW-1185">Reference proteome</keyword>
<name>A0ABR1L8I5_9PEZI</name>
<dbReference type="RefSeq" id="XP_066651375.1">
    <property type="nucleotide sequence ID" value="XM_066801567.1"/>
</dbReference>
<organism evidence="1 2">
    <name type="scientific">Phyllosticta citribraziliensis</name>
    <dbReference type="NCBI Taxonomy" id="989973"/>
    <lineage>
        <taxon>Eukaryota</taxon>
        <taxon>Fungi</taxon>
        <taxon>Dikarya</taxon>
        <taxon>Ascomycota</taxon>
        <taxon>Pezizomycotina</taxon>
        <taxon>Dothideomycetes</taxon>
        <taxon>Dothideomycetes incertae sedis</taxon>
        <taxon>Botryosphaeriales</taxon>
        <taxon>Phyllostictaceae</taxon>
        <taxon>Phyllosticta</taxon>
    </lineage>
</organism>
<dbReference type="Proteomes" id="UP001360953">
    <property type="component" value="Unassembled WGS sequence"/>
</dbReference>
<accession>A0ABR1L8I5</accession>
<dbReference type="EMBL" id="JBBPEH010000012">
    <property type="protein sequence ID" value="KAK7531551.1"/>
    <property type="molecule type" value="Genomic_DNA"/>
</dbReference>
<evidence type="ECO:0000313" key="2">
    <source>
        <dbReference type="Proteomes" id="UP001360953"/>
    </source>
</evidence>
<comment type="caution">
    <text evidence="1">The sequence shown here is derived from an EMBL/GenBank/DDBJ whole genome shotgun (WGS) entry which is preliminary data.</text>
</comment>
<proteinExistence type="predicted"/>
<evidence type="ECO:0000313" key="1">
    <source>
        <dbReference type="EMBL" id="KAK7531551.1"/>
    </source>
</evidence>
<protein>
    <submittedName>
        <fullName evidence="1">Uncharacterized protein</fullName>
    </submittedName>
</protein>
<gene>
    <name evidence="1" type="ORF">J3D65DRAFT_637952</name>
</gene>